<dbReference type="PANTHER" id="PTHR36503:SF1">
    <property type="entry name" value="BLR2520 PROTEIN"/>
    <property type="match status" value="1"/>
</dbReference>
<dbReference type="PANTHER" id="PTHR36503">
    <property type="entry name" value="BLR2520 PROTEIN"/>
    <property type="match status" value="1"/>
</dbReference>
<dbReference type="RefSeq" id="WP_048205278.1">
    <property type="nucleotide sequence ID" value="NZ_CP009518.1"/>
</dbReference>
<dbReference type="InterPro" id="IPR004360">
    <property type="entry name" value="Glyas_Fos-R_dOase_dom"/>
</dbReference>
<dbReference type="STRING" id="1434104.MCMEM_1093"/>
<dbReference type="PROSITE" id="PS51819">
    <property type="entry name" value="VOC"/>
    <property type="match status" value="1"/>
</dbReference>
<dbReference type="InterPro" id="IPR037523">
    <property type="entry name" value="VOC_core"/>
</dbReference>
<dbReference type="EMBL" id="CP009518">
    <property type="protein sequence ID" value="AKB85146.1"/>
    <property type="molecule type" value="Genomic_DNA"/>
</dbReference>
<evidence type="ECO:0000313" key="4">
    <source>
        <dbReference type="Proteomes" id="UP000033048"/>
    </source>
</evidence>
<organism evidence="3 4">
    <name type="scientific">Methanococcoides methylutens MM1</name>
    <dbReference type="NCBI Taxonomy" id="1434104"/>
    <lineage>
        <taxon>Archaea</taxon>
        <taxon>Methanobacteriati</taxon>
        <taxon>Methanobacteriota</taxon>
        <taxon>Stenosarchaea group</taxon>
        <taxon>Methanomicrobia</taxon>
        <taxon>Methanosarcinales</taxon>
        <taxon>Methanosarcinaceae</taxon>
        <taxon>Methanococcoides</taxon>
    </lineage>
</organism>
<dbReference type="GO" id="GO:0051213">
    <property type="term" value="F:dioxygenase activity"/>
    <property type="evidence" value="ECO:0007669"/>
    <property type="project" value="UniProtKB-KW"/>
</dbReference>
<dbReference type="Pfam" id="PF00903">
    <property type="entry name" value="Glyoxalase"/>
    <property type="match status" value="1"/>
</dbReference>
<dbReference type="KEGG" id="mmet:MCMEM_1093"/>
<name>A0A0E3SQV3_METMT</name>
<evidence type="ECO:0000259" key="2">
    <source>
        <dbReference type="PROSITE" id="PS51819"/>
    </source>
</evidence>
<dbReference type="SUPFAM" id="SSF54593">
    <property type="entry name" value="Glyoxalase/Bleomycin resistance protein/Dihydroxybiphenyl dioxygenase"/>
    <property type="match status" value="1"/>
</dbReference>
<protein>
    <submittedName>
        <fullName evidence="3">Glyoxalase/bleomycin resistance protein/dioxygenase</fullName>
    </submittedName>
</protein>
<dbReference type="GeneID" id="24893628"/>
<dbReference type="AlphaFoldDB" id="A0A0E3SQV3"/>
<dbReference type="Gene3D" id="3.10.180.10">
    <property type="entry name" value="2,3-Dihydroxybiphenyl 1,2-Dioxygenase, domain 1"/>
    <property type="match status" value="1"/>
</dbReference>
<reference evidence="3 4" key="1">
    <citation type="submission" date="2014-07" db="EMBL/GenBank/DDBJ databases">
        <title>Methanogenic archaea and the global carbon cycle.</title>
        <authorList>
            <person name="Henriksen J.R."/>
            <person name="Luke J."/>
            <person name="Reinhart S."/>
            <person name="Benedict M.N."/>
            <person name="Youngblut N.D."/>
            <person name="Metcalf M.E."/>
            <person name="Whitaker R.J."/>
            <person name="Metcalf W.W."/>
        </authorList>
    </citation>
    <scope>NUCLEOTIDE SEQUENCE [LARGE SCALE GENOMIC DNA]</scope>
    <source>
        <strain evidence="3 4">MM1</strain>
    </source>
</reference>
<dbReference type="HOGENOM" id="CLU_130403_0_0_2"/>
<dbReference type="InterPro" id="IPR029068">
    <property type="entry name" value="Glyas_Bleomycin-R_OHBP_Dase"/>
</dbReference>
<proteinExistence type="predicted"/>
<feature type="region of interest" description="Disordered" evidence="1">
    <location>
        <begin position="93"/>
        <end position="113"/>
    </location>
</feature>
<sequence length="125" mass="14009">MELGAFSVSLNVKDIEASRSFYEKLGFMVFQGDISQNWLIMKNGNCVLGLFQGMFEKNILTFNPGWDQNANELNSFTDIRELQKQFKAKGVEIQDEADENSSGPASLIVIDPDGNPILFDQHVDS</sequence>
<evidence type="ECO:0000313" key="3">
    <source>
        <dbReference type="EMBL" id="AKB85146.1"/>
    </source>
</evidence>
<keyword evidence="3" id="KW-0560">Oxidoreductase</keyword>
<dbReference type="Proteomes" id="UP000033048">
    <property type="component" value="Chromosome"/>
</dbReference>
<keyword evidence="3" id="KW-0223">Dioxygenase</keyword>
<feature type="domain" description="VOC" evidence="2">
    <location>
        <begin position="4"/>
        <end position="122"/>
    </location>
</feature>
<keyword evidence="4" id="KW-1185">Reference proteome</keyword>
<gene>
    <name evidence="3" type="ORF">MCMEM_1093</name>
</gene>
<dbReference type="PATRIC" id="fig|1434104.5.peg.1194"/>
<accession>A0A0E3SQV3</accession>
<evidence type="ECO:0000256" key="1">
    <source>
        <dbReference type="SAM" id="MobiDB-lite"/>
    </source>
</evidence>